<keyword evidence="2" id="KW-0548">Nucleotidyltransferase</keyword>
<sequence length="152" mass="16829">MNLEAIKELISRRVEEALVAQEANRNAGLISENQSQNEDDDDNRSGGNGNHGNNNGDGNQNRGNGGARRNAPVAKACTYKDFVNCQPQNFSGTEGVVSLYRWFKKMNLVFRISNCPSDSQVKFATCTLLDGALTWWNSHVQTIVINEAYEMS</sequence>
<feature type="compositionally biased region" description="Low complexity" evidence="1">
    <location>
        <begin position="51"/>
        <end position="69"/>
    </location>
</feature>
<proteinExistence type="predicted"/>
<comment type="caution">
    <text evidence="2">The sequence shown here is derived from an EMBL/GenBank/DDBJ whole genome shotgun (WGS) entry which is preliminary data.</text>
</comment>
<organism evidence="2">
    <name type="scientific">Tanacetum cinerariifolium</name>
    <name type="common">Dalmatian daisy</name>
    <name type="synonym">Chrysanthemum cinerariifolium</name>
    <dbReference type="NCBI Taxonomy" id="118510"/>
    <lineage>
        <taxon>Eukaryota</taxon>
        <taxon>Viridiplantae</taxon>
        <taxon>Streptophyta</taxon>
        <taxon>Embryophyta</taxon>
        <taxon>Tracheophyta</taxon>
        <taxon>Spermatophyta</taxon>
        <taxon>Magnoliopsida</taxon>
        <taxon>eudicotyledons</taxon>
        <taxon>Gunneridae</taxon>
        <taxon>Pentapetalae</taxon>
        <taxon>asterids</taxon>
        <taxon>campanulids</taxon>
        <taxon>Asterales</taxon>
        <taxon>Asteraceae</taxon>
        <taxon>Asteroideae</taxon>
        <taxon>Anthemideae</taxon>
        <taxon>Anthemidinae</taxon>
        <taxon>Tanacetum</taxon>
    </lineage>
</organism>
<dbReference type="AlphaFoldDB" id="A0A6L2NDI9"/>
<evidence type="ECO:0000256" key="1">
    <source>
        <dbReference type="SAM" id="MobiDB-lite"/>
    </source>
</evidence>
<name>A0A6L2NDI9_TANCI</name>
<reference evidence="2" key="1">
    <citation type="journal article" date="2019" name="Sci. Rep.">
        <title>Draft genome of Tanacetum cinerariifolium, the natural source of mosquito coil.</title>
        <authorList>
            <person name="Yamashiro T."/>
            <person name="Shiraishi A."/>
            <person name="Satake H."/>
            <person name="Nakayama K."/>
        </authorList>
    </citation>
    <scope>NUCLEOTIDE SEQUENCE</scope>
</reference>
<evidence type="ECO:0000313" key="2">
    <source>
        <dbReference type="EMBL" id="GEU84293.1"/>
    </source>
</evidence>
<keyword evidence="2" id="KW-0808">Transferase</keyword>
<accession>A0A6L2NDI9</accession>
<gene>
    <name evidence="2" type="ORF">Tci_056271</name>
</gene>
<dbReference type="EMBL" id="BKCJ010008862">
    <property type="protein sequence ID" value="GEU84293.1"/>
    <property type="molecule type" value="Genomic_DNA"/>
</dbReference>
<protein>
    <submittedName>
        <fullName evidence="2">Putative reverse transcriptase domain-containing protein</fullName>
    </submittedName>
</protein>
<keyword evidence="2" id="KW-0695">RNA-directed DNA polymerase</keyword>
<feature type="region of interest" description="Disordered" evidence="1">
    <location>
        <begin position="25"/>
        <end position="69"/>
    </location>
</feature>
<dbReference type="GO" id="GO:0003964">
    <property type="term" value="F:RNA-directed DNA polymerase activity"/>
    <property type="evidence" value="ECO:0007669"/>
    <property type="project" value="UniProtKB-KW"/>
</dbReference>